<dbReference type="EMBL" id="CAXLJL010000345">
    <property type="protein sequence ID" value="CAL5136653.1"/>
    <property type="molecule type" value="Genomic_DNA"/>
</dbReference>
<dbReference type="GO" id="GO:0008017">
    <property type="term" value="F:microtubule binding"/>
    <property type="evidence" value="ECO:0007669"/>
    <property type="project" value="TreeGrafter"/>
</dbReference>
<dbReference type="FunFam" id="1.10.418.10:FF:000059">
    <property type="entry name" value="RIKEN cDNA 6430531B16 gene"/>
    <property type="match status" value="1"/>
</dbReference>
<feature type="coiled-coil region" evidence="1">
    <location>
        <begin position="192"/>
        <end position="219"/>
    </location>
</feature>
<dbReference type="InterPro" id="IPR052111">
    <property type="entry name" value="Spermatogenesis_Ciliary_MAP"/>
</dbReference>
<protein>
    <recommendedName>
        <fullName evidence="2">Calponin-homology (CH) domain-containing protein</fullName>
    </recommendedName>
</protein>
<dbReference type="InterPro" id="IPR001715">
    <property type="entry name" value="CH_dom"/>
</dbReference>
<name>A0AAV2TJQ0_CALDB</name>
<gene>
    <name evidence="3" type="ORF">CDAUBV1_LOCUS10776</name>
</gene>
<dbReference type="AlphaFoldDB" id="A0AAV2TJQ0"/>
<dbReference type="PROSITE" id="PS50021">
    <property type="entry name" value="CH"/>
    <property type="match status" value="1"/>
</dbReference>
<feature type="domain" description="Calponin-homology (CH)" evidence="2">
    <location>
        <begin position="6"/>
        <end position="111"/>
    </location>
</feature>
<dbReference type="GO" id="GO:0005930">
    <property type="term" value="C:axoneme"/>
    <property type="evidence" value="ECO:0007669"/>
    <property type="project" value="TreeGrafter"/>
</dbReference>
<dbReference type="InterPro" id="IPR010441">
    <property type="entry name" value="CH_2"/>
</dbReference>
<dbReference type="Pfam" id="PF06294">
    <property type="entry name" value="CH_2"/>
    <property type="match status" value="1"/>
</dbReference>
<dbReference type="PANTHER" id="PTHR12509">
    <property type="entry name" value="SPERMATOGENESIS-ASSOCIATED 4-RELATED"/>
    <property type="match status" value="1"/>
</dbReference>
<dbReference type="Proteomes" id="UP001497525">
    <property type="component" value="Unassembled WGS sequence"/>
</dbReference>
<organism evidence="3 4">
    <name type="scientific">Calicophoron daubneyi</name>
    <name type="common">Rumen fluke</name>
    <name type="synonym">Paramphistomum daubneyi</name>
    <dbReference type="NCBI Taxonomy" id="300641"/>
    <lineage>
        <taxon>Eukaryota</taxon>
        <taxon>Metazoa</taxon>
        <taxon>Spiralia</taxon>
        <taxon>Lophotrochozoa</taxon>
        <taxon>Platyhelminthes</taxon>
        <taxon>Trematoda</taxon>
        <taxon>Digenea</taxon>
        <taxon>Plagiorchiida</taxon>
        <taxon>Pronocephalata</taxon>
        <taxon>Paramphistomoidea</taxon>
        <taxon>Paramphistomidae</taxon>
        <taxon>Calicophoron</taxon>
    </lineage>
</organism>
<keyword evidence="1" id="KW-0175">Coiled coil</keyword>
<proteinExistence type="predicted"/>
<evidence type="ECO:0000256" key="1">
    <source>
        <dbReference type="SAM" id="Coils"/>
    </source>
</evidence>
<reference evidence="3" key="1">
    <citation type="submission" date="2024-06" db="EMBL/GenBank/DDBJ databases">
        <authorList>
            <person name="Liu X."/>
            <person name="Lenzi L."/>
            <person name="Haldenby T S."/>
            <person name="Uol C."/>
        </authorList>
    </citation>
    <scope>NUCLEOTIDE SEQUENCE</scope>
</reference>
<dbReference type="SUPFAM" id="SSF47576">
    <property type="entry name" value="Calponin-homology domain, CH-domain"/>
    <property type="match status" value="1"/>
</dbReference>
<evidence type="ECO:0000313" key="3">
    <source>
        <dbReference type="EMBL" id="CAL5136653.1"/>
    </source>
</evidence>
<dbReference type="PANTHER" id="PTHR12509:SF9">
    <property type="entry name" value="SPERM FLAGELLAR PROTEIN 1 ISOFORM X1"/>
    <property type="match status" value="1"/>
</dbReference>
<comment type="caution">
    <text evidence="3">The sequence shown here is derived from an EMBL/GenBank/DDBJ whole genome shotgun (WGS) entry which is preliminary data.</text>
</comment>
<evidence type="ECO:0000313" key="4">
    <source>
        <dbReference type="Proteomes" id="UP001497525"/>
    </source>
</evidence>
<sequence length="243" mass="27820">MVDIDDGVLQSLYVWVDRIPLSRVKRNISRDFSDGVLMAEVMKYFFPKYVNLHNFATCNSSEAKKKNWQLLNWKVFKKFNFELSDDVIDSLVAAKTGTIEKVLLLLRTKIESIVSDENGKTYDCSPLAVDIGTSPVFKGHIRRTPSLQAIPRSMSPSANISQRLRCMPSNQGSRRTLAMDQDVSNSVPRMFYEDKVQECLALEETVEILNAKIRRLETLMKLKDSRIEELQKGVSELRLKARL</sequence>
<dbReference type="GO" id="GO:0051493">
    <property type="term" value="P:regulation of cytoskeleton organization"/>
    <property type="evidence" value="ECO:0007669"/>
    <property type="project" value="TreeGrafter"/>
</dbReference>
<evidence type="ECO:0000259" key="2">
    <source>
        <dbReference type="PROSITE" id="PS50021"/>
    </source>
</evidence>
<dbReference type="InterPro" id="IPR036872">
    <property type="entry name" value="CH_dom_sf"/>
</dbReference>
<accession>A0AAV2TJQ0</accession>
<dbReference type="Gene3D" id="1.10.418.10">
    <property type="entry name" value="Calponin-like domain"/>
    <property type="match status" value="1"/>
</dbReference>